<dbReference type="InterPro" id="IPR011009">
    <property type="entry name" value="Kinase-like_dom_sf"/>
</dbReference>
<keyword evidence="3" id="KW-0808">Transferase</keyword>
<dbReference type="Pfam" id="PF01636">
    <property type="entry name" value="APH"/>
    <property type="match status" value="1"/>
</dbReference>
<dbReference type="Proteomes" id="UP001470023">
    <property type="component" value="Unassembled WGS sequence"/>
</dbReference>
<keyword evidence="4" id="KW-1185">Reference proteome</keyword>
<accession>A0ABV1UH96</accession>
<feature type="region of interest" description="Disordered" evidence="1">
    <location>
        <begin position="142"/>
        <end position="162"/>
    </location>
</feature>
<protein>
    <submittedName>
        <fullName evidence="3">Aminoglycoside phosphotransferase family protein</fullName>
        <ecNumber evidence="3">2.7.-.-</ecNumber>
    </submittedName>
</protein>
<dbReference type="CDD" id="cd05155">
    <property type="entry name" value="APH_ChoK_like_1"/>
    <property type="match status" value="1"/>
</dbReference>
<reference evidence="3 4" key="1">
    <citation type="submission" date="2024-06" db="EMBL/GenBank/DDBJ databases">
        <title>The Natural Products Discovery Center: Release of the First 8490 Sequenced Strains for Exploring Actinobacteria Biosynthetic Diversity.</title>
        <authorList>
            <person name="Kalkreuter E."/>
            <person name="Kautsar S.A."/>
            <person name="Yang D."/>
            <person name="Bader C.D."/>
            <person name="Teijaro C.N."/>
            <person name="Fluegel L."/>
            <person name="Davis C.M."/>
            <person name="Simpson J.R."/>
            <person name="Lauterbach L."/>
            <person name="Steele A.D."/>
            <person name="Gui C."/>
            <person name="Meng S."/>
            <person name="Li G."/>
            <person name="Viehrig K."/>
            <person name="Ye F."/>
            <person name="Su P."/>
            <person name="Kiefer A.F."/>
            <person name="Nichols A."/>
            <person name="Cepeda A.J."/>
            <person name="Yan W."/>
            <person name="Fan B."/>
            <person name="Jiang Y."/>
            <person name="Adhikari A."/>
            <person name="Zheng C.-J."/>
            <person name="Schuster L."/>
            <person name="Cowan T.M."/>
            <person name="Smanski M.J."/>
            <person name="Chevrette M.G."/>
            <person name="De Carvalho L.P.S."/>
            <person name="Shen B."/>
        </authorList>
    </citation>
    <scope>NUCLEOTIDE SEQUENCE [LARGE SCALE GENOMIC DNA]</scope>
    <source>
        <strain evidence="3 4">NPDC001166</strain>
    </source>
</reference>
<name>A0ABV1UH96_9ACTN</name>
<dbReference type="EC" id="2.7.-.-" evidence="3"/>
<feature type="domain" description="Aminoglycoside phosphotransferase" evidence="2">
    <location>
        <begin position="43"/>
        <end position="268"/>
    </location>
</feature>
<comment type="caution">
    <text evidence="3">The sequence shown here is derived from an EMBL/GenBank/DDBJ whole genome shotgun (WGS) entry which is preliminary data.</text>
</comment>
<dbReference type="PANTHER" id="PTHR21310">
    <property type="entry name" value="AMINOGLYCOSIDE PHOSPHOTRANSFERASE-RELATED-RELATED"/>
    <property type="match status" value="1"/>
</dbReference>
<dbReference type="InterPro" id="IPR051678">
    <property type="entry name" value="AGP_Transferase"/>
</dbReference>
<evidence type="ECO:0000259" key="2">
    <source>
        <dbReference type="Pfam" id="PF01636"/>
    </source>
</evidence>
<dbReference type="SUPFAM" id="SSF56112">
    <property type="entry name" value="Protein kinase-like (PK-like)"/>
    <property type="match status" value="1"/>
</dbReference>
<dbReference type="Gene3D" id="3.30.200.20">
    <property type="entry name" value="Phosphorylase Kinase, domain 1"/>
    <property type="match status" value="1"/>
</dbReference>
<proteinExistence type="predicted"/>
<evidence type="ECO:0000313" key="3">
    <source>
        <dbReference type="EMBL" id="MER6433078.1"/>
    </source>
</evidence>
<evidence type="ECO:0000313" key="4">
    <source>
        <dbReference type="Proteomes" id="UP001470023"/>
    </source>
</evidence>
<dbReference type="RefSeq" id="WP_263277155.1">
    <property type="nucleotide sequence ID" value="NZ_JBEOYA010000021.1"/>
</dbReference>
<sequence>MSAFHSGPPHKMHADEPDLDAPLVQRLIARRFPQWAGLPVRRLASSGTENAMFRLGSELVVRLPRRPGAVPDVVREQHWLPRLGPLLPAAVPEPLGVGEPDAGFPWPWSVYRWLDGRNPVAGAVTEPERLAEDLGAFVRALRDADPQDGPPGYRGGPLTDRDEPTRAAVAALAGSVDTGAVTALWERALGAPAHAGGPRWAHGDLSPGNVLVGGDGRLRAVIDFGTAGIGDPAVDLVVAWNLLPASSRGTFRAAVGADDAEWARGRGWALSISLIQLPYYRDTNPALAENSRHVIAEILDEAGRAS</sequence>
<dbReference type="PANTHER" id="PTHR21310:SF42">
    <property type="entry name" value="BIFUNCTIONAL AAC_APH"/>
    <property type="match status" value="1"/>
</dbReference>
<dbReference type="GO" id="GO:0016740">
    <property type="term" value="F:transferase activity"/>
    <property type="evidence" value="ECO:0007669"/>
    <property type="project" value="UniProtKB-KW"/>
</dbReference>
<evidence type="ECO:0000256" key="1">
    <source>
        <dbReference type="SAM" id="MobiDB-lite"/>
    </source>
</evidence>
<organism evidence="3 4">
    <name type="scientific">Streptomyces sp. 900105245</name>
    <dbReference type="NCBI Taxonomy" id="3154379"/>
    <lineage>
        <taxon>Bacteria</taxon>
        <taxon>Bacillati</taxon>
        <taxon>Actinomycetota</taxon>
        <taxon>Actinomycetes</taxon>
        <taxon>Kitasatosporales</taxon>
        <taxon>Streptomycetaceae</taxon>
        <taxon>Streptomyces</taxon>
    </lineage>
</organism>
<dbReference type="InterPro" id="IPR002575">
    <property type="entry name" value="Aminoglycoside_PTrfase"/>
</dbReference>
<dbReference type="Gene3D" id="3.90.1200.10">
    <property type="match status" value="1"/>
</dbReference>
<gene>
    <name evidence="3" type="ORF">ABT272_35950</name>
</gene>
<dbReference type="EMBL" id="JBEPAZ010000052">
    <property type="protein sequence ID" value="MER6433078.1"/>
    <property type="molecule type" value="Genomic_DNA"/>
</dbReference>